<dbReference type="GO" id="GO:0046677">
    <property type="term" value="P:response to antibiotic"/>
    <property type="evidence" value="ECO:0007669"/>
    <property type="project" value="InterPro"/>
</dbReference>
<feature type="domain" description="Beta-lactamase class A catalytic" evidence="1">
    <location>
        <begin position="20"/>
        <end position="256"/>
    </location>
</feature>
<dbReference type="InterPro" id="IPR000871">
    <property type="entry name" value="Beta-lactam_class-A"/>
</dbReference>
<evidence type="ECO:0000313" key="2">
    <source>
        <dbReference type="EMBL" id="TCO71053.1"/>
    </source>
</evidence>
<reference evidence="2 3" key="1">
    <citation type="submission" date="2019-03" db="EMBL/GenBank/DDBJ databases">
        <title>Genomic Encyclopedia of Type Strains, Phase IV (KMG-IV): sequencing the most valuable type-strain genomes for metagenomic binning, comparative biology and taxonomic classification.</title>
        <authorList>
            <person name="Goeker M."/>
        </authorList>
    </citation>
    <scope>NUCLEOTIDE SEQUENCE [LARGE SCALE GENOMIC DNA]</scope>
    <source>
        <strain evidence="2 3">DSM 102940</strain>
    </source>
</reference>
<dbReference type="OrthoDB" id="9775096at2"/>
<dbReference type="InterPro" id="IPR012338">
    <property type="entry name" value="Beta-lactam/transpept-like"/>
</dbReference>
<dbReference type="GO" id="GO:0030655">
    <property type="term" value="P:beta-lactam antibiotic catabolic process"/>
    <property type="evidence" value="ECO:0007669"/>
    <property type="project" value="InterPro"/>
</dbReference>
<dbReference type="Pfam" id="PF13354">
    <property type="entry name" value="Beta-lactamase2"/>
    <property type="match status" value="1"/>
</dbReference>
<protein>
    <submittedName>
        <fullName evidence="2">Beta-lactamase class A</fullName>
    </submittedName>
</protein>
<comment type="caution">
    <text evidence="2">The sequence shown here is derived from an EMBL/GenBank/DDBJ whole genome shotgun (WGS) entry which is preliminary data.</text>
</comment>
<dbReference type="InterPro" id="IPR045155">
    <property type="entry name" value="Beta-lactam_cat"/>
</dbReference>
<dbReference type="EMBL" id="SLWV01000023">
    <property type="protein sequence ID" value="TCO71053.1"/>
    <property type="molecule type" value="Genomic_DNA"/>
</dbReference>
<dbReference type="Proteomes" id="UP000294919">
    <property type="component" value="Unassembled WGS sequence"/>
</dbReference>
<name>A0A4R2KC45_9FIRM</name>
<evidence type="ECO:0000313" key="3">
    <source>
        <dbReference type="Proteomes" id="UP000294919"/>
    </source>
</evidence>
<organism evidence="2 3">
    <name type="scientific">Marinisporobacter balticus</name>
    <dbReference type="NCBI Taxonomy" id="2018667"/>
    <lineage>
        <taxon>Bacteria</taxon>
        <taxon>Bacillati</taxon>
        <taxon>Bacillota</taxon>
        <taxon>Clostridia</taxon>
        <taxon>Peptostreptococcales</taxon>
        <taxon>Thermotaleaceae</taxon>
        <taxon>Marinisporobacter</taxon>
    </lineage>
</organism>
<dbReference type="RefSeq" id="WP_132246815.1">
    <property type="nucleotide sequence ID" value="NZ_SLWV01000023.1"/>
</dbReference>
<keyword evidence="3" id="KW-1185">Reference proteome</keyword>
<dbReference type="AlphaFoldDB" id="A0A4R2KC45"/>
<dbReference type="Gene3D" id="3.40.710.10">
    <property type="entry name" value="DD-peptidase/beta-lactamase superfamily"/>
    <property type="match status" value="1"/>
</dbReference>
<dbReference type="PANTHER" id="PTHR35333:SF3">
    <property type="entry name" value="BETA-LACTAMASE-TYPE TRANSPEPTIDASE FOLD CONTAINING PROTEIN"/>
    <property type="match status" value="1"/>
</dbReference>
<proteinExistence type="predicted"/>
<dbReference type="GO" id="GO:0008800">
    <property type="term" value="F:beta-lactamase activity"/>
    <property type="evidence" value="ECO:0007669"/>
    <property type="project" value="InterPro"/>
</dbReference>
<dbReference type="PANTHER" id="PTHR35333">
    <property type="entry name" value="BETA-LACTAMASE"/>
    <property type="match status" value="1"/>
</dbReference>
<accession>A0A4R2KC45</accession>
<gene>
    <name evidence="2" type="ORF">EV214_12341</name>
</gene>
<evidence type="ECO:0000259" key="1">
    <source>
        <dbReference type="Pfam" id="PF13354"/>
    </source>
</evidence>
<dbReference type="SUPFAM" id="SSF56601">
    <property type="entry name" value="beta-lactamase/transpeptidase-like"/>
    <property type="match status" value="1"/>
</dbReference>
<sequence>MKNLKDKIKNILNAIDGNKGLYMKDCSTNEILTINENRRFHAASTIKIAILYEALLQVQSKKRKLDDLYKLKSSDLIGGCGVLKLMHVGLAVTLEDLITLMITVSDNVATNILHDILGKDNINDSIQTLNIGNTFFARKLMIPDSNLYSYTTAKDLGILLNEFLGCKKLNEDIANKGLEILYKQQYNDRISDNLILCGNCSEYICHKTICPKCHTTTSNCDPIHLPFAHKTGEINGVVHDAGILTIKDKKIIIVCLTDNLSDNKQGILMEREIGNAIFDYFMK</sequence>